<dbReference type="PANTHER" id="PTHR33453">
    <property type="match status" value="1"/>
</dbReference>
<dbReference type="Gene3D" id="3.40.420.10">
    <property type="entry name" value="Ricin (A subunit), domain 1"/>
    <property type="match status" value="1"/>
</dbReference>
<dbReference type="AlphaFoldDB" id="A0A3L6SSR8"/>
<name>A0A3L6SSR8_PANMI</name>
<dbReference type="GO" id="GO:0017148">
    <property type="term" value="P:negative regulation of translation"/>
    <property type="evidence" value="ECO:0007669"/>
    <property type="project" value="InterPro"/>
</dbReference>
<dbReference type="InterPro" id="IPR016138">
    <property type="entry name" value="Ribosome_inactivat_prot_sub1"/>
</dbReference>
<organism evidence="2 3">
    <name type="scientific">Panicum miliaceum</name>
    <name type="common">Proso millet</name>
    <name type="synonym">Broomcorn millet</name>
    <dbReference type="NCBI Taxonomy" id="4540"/>
    <lineage>
        <taxon>Eukaryota</taxon>
        <taxon>Viridiplantae</taxon>
        <taxon>Streptophyta</taxon>
        <taxon>Embryophyta</taxon>
        <taxon>Tracheophyta</taxon>
        <taxon>Spermatophyta</taxon>
        <taxon>Magnoliopsida</taxon>
        <taxon>Liliopsida</taxon>
        <taxon>Poales</taxon>
        <taxon>Poaceae</taxon>
        <taxon>PACMAD clade</taxon>
        <taxon>Panicoideae</taxon>
        <taxon>Panicodae</taxon>
        <taxon>Paniceae</taxon>
        <taxon>Panicinae</taxon>
        <taxon>Panicum</taxon>
        <taxon>Panicum sect. Panicum</taxon>
    </lineage>
</organism>
<reference evidence="3" key="1">
    <citation type="journal article" date="2019" name="Nat. Commun.">
        <title>The genome of broomcorn millet.</title>
        <authorList>
            <person name="Zou C."/>
            <person name="Miki D."/>
            <person name="Li D."/>
            <person name="Tang Q."/>
            <person name="Xiao L."/>
            <person name="Rajput S."/>
            <person name="Deng P."/>
            <person name="Jia W."/>
            <person name="Huang R."/>
            <person name="Zhang M."/>
            <person name="Sun Y."/>
            <person name="Hu J."/>
            <person name="Fu X."/>
            <person name="Schnable P.S."/>
            <person name="Li F."/>
            <person name="Zhang H."/>
            <person name="Feng B."/>
            <person name="Zhu X."/>
            <person name="Liu R."/>
            <person name="Schnable J.C."/>
            <person name="Zhu J.-K."/>
            <person name="Zhang H."/>
        </authorList>
    </citation>
    <scope>NUCLEOTIDE SEQUENCE [LARGE SCALE GENOMIC DNA]</scope>
</reference>
<gene>
    <name evidence="2" type="ORF">C2845_PM07G22020</name>
</gene>
<evidence type="ECO:0000313" key="2">
    <source>
        <dbReference type="EMBL" id="RLN24627.1"/>
    </source>
</evidence>
<protein>
    <submittedName>
        <fullName evidence="2">Ribosome inactivating protein</fullName>
    </submittedName>
</protein>
<dbReference type="OrthoDB" id="633546at2759"/>
<keyword evidence="1" id="KW-0732">Signal</keyword>
<comment type="caution">
    <text evidence="2">The sequence shown here is derived from an EMBL/GenBank/DDBJ whole genome shotgun (WGS) entry which is preliminary data.</text>
</comment>
<proteinExistence type="predicted"/>
<feature type="signal peptide" evidence="1">
    <location>
        <begin position="1"/>
        <end position="21"/>
    </location>
</feature>
<accession>A0A3L6SSR8</accession>
<keyword evidence="3" id="KW-1185">Reference proteome</keyword>
<evidence type="ECO:0000256" key="1">
    <source>
        <dbReference type="SAM" id="SignalP"/>
    </source>
</evidence>
<sequence length="197" mass="22305">MELLRFLLLLVSLAFAPLAQAKLYRVKFDLATETHADLYAKLNTTLRSTNSPHYIPPDVQGKVVLGPRREEFTSRPRAWLMVDVKFEQAKTTLAIAIDDLCLLGFMNSAGDCGRWKQVSFIPPDQTEYVVFWGKLSRLLLKWAQNGYSSWYGYDGVNQEMAKLAAQRIRVNDRPDALRLVDFLLRPTPCAPGGPLNC</sequence>
<dbReference type="InterPro" id="IPR001574">
    <property type="entry name" value="Ribosome_inactivat_prot"/>
</dbReference>
<feature type="chain" id="PRO_5018051849" evidence="1">
    <location>
        <begin position="22"/>
        <end position="197"/>
    </location>
</feature>
<dbReference type="InterPro" id="IPR036041">
    <property type="entry name" value="Ribosome-inact_prot_sf"/>
</dbReference>
<dbReference type="Proteomes" id="UP000275267">
    <property type="component" value="Unassembled WGS sequence"/>
</dbReference>
<evidence type="ECO:0000313" key="3">
    <source>
        <dbReference type="Proteomes" id="UP000275267"/>
    </source>
</evidence>
<dbReference type="SUPFAM" id="SSF56371">
    <property type="entry name" value="Ribosome inactivating proteins (RIP)"/>
    <property type="match status" value="1"/>
</dbReference>
<dbReference type="GO" id="GO:0030598">
    <property type="term" value="F:rRNA N-glycosylase activity"/>
    <property type="evidence" value="ECO:0007669"/>
    <property type="project" value="InterPro"/>
</dbReference>
<dbReference type="EMBL" id="PQIB02000004">
    <property type="protein sequence ID" value="RLN24627.1"/>
    <property type="molecule type" value="Genomic_DNA"/>
</dbReference>
<dbReference type="PANTHER" id="PTHR33453:SF10">
    <property type="entry name" value="RRNA N-GLYCOSYLASE"/>
    <property type="match status" value="1"/>
</dbReference>